<comment type="similarity">
    <text evidence="2">Belongs to the SusD family.</text>
</comment>
<keyword evidence="5" id="KW-0998">Cell outer membrane</keyword>
<feature type="domain" description="RagB/SusD" evidence="7">
    <location>
        <begin position="273"/>
        <end position="514"/>
    </location>
</feature>
<evidence type="ECO:0000256" key="3">
    <source>
        <dbReference type="ARBA" id="ARBA00022729"/>
    </source>
</evidence>
<evidence type="ECO:0000256" key="5">
    <source>
        <dbReference type="ARBA" id="ARBA00023237"/>
    </source>
</evidence>
<evidence type="ECO:0000313" key="9">
    <source>
        <dbReference type="EMBL" id="RGX79544.1"/>
    </source>
</evidence>
<evidence type="ECO:0000313" key="10">
    <source>
        <dbReference type="Proteomes" id="UP000286075"/>
    </source>
</evidence>
<dbReference type="Gene3D" id="1.25.40.390">
    <property type="match status" value="1"/>
</dbReference>
<evidence type="ECO:0000256" key="6">
    <source>
        <dbReference type="SAM" id="SignalP"/>
    </source>
</evidence>
<comment type="subcellular location">
    <subcellularLocation>
        <location evidence="1">Cell outer membrane</location>
    </subcellularLocation>
</comment>
<organism evidence="9 10">
    <name type="scientific">Bacteroides stercorirosoris</name>
    <dbReference type="NCBI Taxonomy" id="871324"/>
    <lineage>
        <taxon>Bacteria</taxon>
        <taxon>Pseudomonadati</taxon>
        <taxon>Bacteroidota</taxon>
        <taxon>Bacteroidia</taxon>
        <taxon>Bacteroidales</taxon>
        <taxon>Bacteroidaceae</taxon>
        <taxon>Bacteroides</taxon>
    </lineage>
</organism>
<reference evidence="9 10" key="1">
    <citation type="submission" date="2018-08" db="EMBL/GenBank/DDBJ databases">
        <title>A genome reference for cultivated species of the human gut microbiota.</title>
        <authorList>
            <person name="Zou Y."/>
            <person name="Xue W."/>
            <person name="Luo G."/>
        </authorList>
    </citation>
    <scope>NUCLEOTIDE SEQUENCE [LARGE SCALE GENOMIC DNA]</scope>
    <source>
        <strain evidence="9 10">OF03-9BH</strain>
    </source>
</reference>
<evidence type="ECO:0000256" key="1">
    <source>
        <dbReference type="ARBA" id="ARBA00004442"/>
    </source>
</evidence>
<evidence type="ECO:0000256" key="2">
    <source>
        <dbReference type="ARBA" id="ARBA00006275"/>
    </source>
</evidence>
<dbReference type="OrthoDB" id="617686at2"/>
<dbReference type="GO" id="GO:0009279">
    <property type="term" value="C:cell outer membrane"/>
    <property type="evidence" value="ECO:0007669"/>
    <property type="project" value="UniProtKB-SubCell"/>
</dbReference>
<gene>
    <name evidence="9" type="ORF">DXA68_07740</name>
</gene>
<dbReference type="RefSeq" id="WP_117987069.1">
    <property type="nucleotide sequence ID" value="NZ_CABMFG010000009.1"/>
</dbReference>
<accession>A0A413H7B7</accession>
<feature type="chain" id="PRO_5019445858" evidence="6">
    <location>
        <begin position="20"/>
        <end position="542"/>
    </location>
</feature>
<evidence type="ECO:0000256" key="4">
    <source>
        <dbReference type="ARBA" id="ARBA00023136"/>
    </source>
</evidence>
<name>A0A413H7B7_9BACE</name>
<proteinExistence type="inferred from homology"/>
<dbReference type="Pfam" id="PF07980">
    <property type="entry name" value="SusD_RagB"/>
    <property type="match status" value="1"/>
</dbReference>
<dbReference type="InterPro" id="IPR033985">
    <property type="entry name" value="SusD-like_N"/>
</dbReference>
<dbReference type="PROSITE" id="PS51257">
    <property type="entry name" value="PROKAR_LIPOPROTEIN"/>
    <property type="match status" value="1"/>
</dbReference>
<feature type="domain" description="SusD-like N-terminal" evidence="8">
    <location>
        <begin position="21"/>
        <end position="215"/>
    </location>
</feature>
<sequence>MKKLIYLASLCLAMSFASCDDFLTVSSPDKMTTDKFWRTQSDAEATLASVYAQLYHGDPYATSEVRWPVEAFRTDLYIFGTDAVNYQTWIDIYNFNYTNGNTQFSYYYQDLYRGINFANQVLEFTPLIPESGITENKRSELMAEAHFMRGYYHLMLLLNWEKIIIRDKYITNEADLNKPLSDRVACWEFVVNELKQGTSLPATRPETEVGRATSGTANAYLGFACLTRAYEESAQEESHLRDALEAINKVQGYELVSGDALINMFNGRNKNCKESVFELQYSLSTDNGAAYYSYVHSWIRVGELGGWDEILPSDVLMKEFKKEGKSSLSGGYDERLYNTVYFQDDFYNDGTGKIYGYDYDEIFWKWKTNEKKEYVDKNGNVIKIEGEKGGFDSLDEELEAKGGVKEVYDRPNFRRFTPINEEERQMARCAYNIPLMRYANVLLMKAEILNKQGHPELAIPIINEIRAKHGNMPAMTGTTQSEVQAQIEHERIIEFPLESYRWYDLRRWGKLEATLSSRGFVADRHSFYPIPLWEINANSEVK</sequence>
<dbReference type="InterPro" id="IPR011990">
    <property type="entry name" value="TPR-like_helical_dom_sf"/>
</dbReference>
<feature type="signal peptide" evidence="6">
    <location>
        <begin position="1"/>
        <end position="19"/>
    </location>
</feature>
<dbReference type="InterPro" id="IPR012944">
    <property type="entry name" value="SusD_RagB_dom"/>
</dbReference>
<comment type="caution">
    <text evidence="9">The sequence shown here is derived from an EMBL/GenBank/DDBJ whole genome shotgun (WGS) entry which is preliminary data.</text>
</comment>
<keyword evidence="4" id="KW-0472">Membrane</keyword>
<dbReference type="Pfam" id="PF14322">
    <property type="entry name" value="SusD-like_3"/>
    <property type="match status" value="1"/>
</dbReference>
<evidence type="ECO:0000259" key="8">
    <source>
        <dbReference type="Pfam" id="PF14322"/>
    </source>
</evidence>
<dbReference type="Proteomes" id="UP000286075">
    <property type="component" value="Unassembled WGS sequence"/>
</dbReference>
<keyword evidence="3 6" id="KW-0732">Signal</keyword>
<dbReference type="AlphaFoldDB" id="A0A413H7B7"/>
<dbReference type="SUPFAM" id="SSF48452">
    <property type="entry name" value="TPR-like"/>
    <property type="match status" value="1"/>
</dbReference>
<dbReference type="EMBL" id="QSCF01000009">
    <property type="protein sequence ID" value="RGX79544.1"/>
    <property type="molecule type" value="Genomic_DNA"/>
</dbReference>
<evidence type="ECO:0000259" key="7">
    <source>
        <dbReference type="Pfam" id="PF07980"/>
    </source>
</evidence>
<protein>
    <submittedName>
        <fullName evidence="9">RagB/SusD family nutrient uptake outer membrane protein</fullName>
    </submittedName>
</protein>